<protein>
    <recommendedName>
        <fullName evidence="4">YcxB-like protein domain-containing protein</fullName>
    </recommendedName>
</protein>
<accession>A0ABR9QQK6</accession>
<evidence type="ECO:0000256" key="1">
    <source>
        <dbReference type="SAM" id="Phobius"/>
    </source>
</evidence>
<name>A0ABR9QQK6_9ACTN</name>
<reference evidence="2 3" key="1">
    <citation type="submission" date="2020-10" db="EMBL/GenBank/DDBJ databases">
        <title>ChiBAC.</title>
        <authorList>
            <person name="Zenner C."/>
            <person name="Hitch T.C.A."/>
            <person name="Clavel T."/>
        </authorList>
    </citation>
    <scope>NUCLEOTIDE SEQUENCE [LARGE SCALE GENOMIC DNA]</scope>
    <source>
        <strain evidence="2 3">DSM 107455</strain>
    </source>
</reference>
<evidence type="ECO:0000313" key="3">
    <source>
        <dbReference type="Proteomes" id="UP001194273"/>
    </source>
</evidence>
<keyword evidence="3" id="KW-1185">Reference proteome</keyword>
<gene>
    <name evidence="2" type="ORF">INF26_00570</name>
</gene>
<comment type="caution">
    <text evidence="2">The sequence shown here is derived from an EMBL/GenBank/DDBJ whole genome shotgun (WGS) entry which is preliminary data.</text>
</comment>
<keyword evidence="1" id="KW-0472">Membrane</keyword>
<dbReference type="EMBL" id="JADCJZ010000001">
    <property type="protein sequence ID" value="MBE5023356.1"/>
    <property type="molecule type" value="Genomic_DNA"/>
</dbReference>
<keyword evidence="1" id="KW-1133">Transmembrane helix</keyword>
<dbReference type="Proteomes" id="UP001194273">
    <property type="component" value="Unassembled WGS sequence"/>
</dbReference>
<organism evidence="2 3">
    <name type="scientific">Thermophilibacter gallinarum</name>
    <dbReference type="NCBI Taxonomy" id="2779357"/>
    <lineage>
        <taxon>Bacteria</taxon>
        <taxon>Bacillati</taxon>
        <taxon>Actinomycetota</taxon>
        <taxon>Coriobacteriia</taxon>
        <taxon>Coriobacteriales</taxon>
        <taxon>Atopobiaceae</taxon>
        <taxon>Thermophilibacter</taxon>
    </lineage>
</organism>
<dbReference type="RefSeq" id="WP_193528815.1">
    <property type="nucleotide sequence ID" value="NZ_JADCJZ010000001.1"/>
</dbReference>
<keyword evidence="1" id="KW-0812">Transmembrane</keyword>
<sequence>MAKKSAKSAARRRDGEKGVEPFRFDDSKYGYTLFSASFDYGELNFARAAEMLAPRAPLALKLVSAVPLLGIVLCAVFARGNSVPLYVCFALAMGCIVLTGNWDRCLRGYARQSTLAPAAGGERRHVAVTEDAVHLENEQGPIGSYDLSELRTVYRNSDCILAGFGDKRYVYVPRVALSEGRFRELGRFLEERRGT</sequence>
<evidence type="ECO:0000313" key="2">
    <source>
        <dbReference type="EMBL" id="MBE5023356.1"/>
    </source>
</evidence>
<feature type="transmembrane region" description="Helical" evidence="1">
    <location>
        <begin position="84"/>
        <end position="102"/>
    </location>
</feature>
<feature type="transmembrane region" description="Helical" evidence="1">
    <location>
        <begin position="58"/>
        <end position="78"/>
    </location>
</feature>
<proteinExistence type="predicted"/>
<evidence type="ECO:0008006" key="4">
    <source>
        <dbReference type="Google" id="ProtNLM"/>
    </source>
</evidence>